<evidence type="ECO:0000256" key="1">
    <source>
        <dbReference type="ARBA" id="ARBA00001231"/>
    </source>
</evidence>
<dbReference type="Gene3D" id="3.20.20.300">
    <property type="entry name" value="Glycoside hydrolase, family 3, N-terminal domain"/>
    <property type="match status" value="1"/>
</dbReference>
<dbReference type="EC" id="3.2.1.52" evidence="3"/>
<keyword evidence="5" id="KW-0326">Glycosidase</keyword>
<evidence type="ECO:0000256" key="2">
    <source>
        <dbReference type="ARBA" id="ARBA00005336"/>
    </source>
</evidence>
<evidence type="ECO:0000256" key="3">
    <source>
        <dbReference type="ARBA" id="ARBA00012663"/>
    </source>
</evidence>
<dbReference type="InterPro" id="IPR017853">
    <property type="entry name" value="GH"/>
</dbReference>
<dbReference type="SUPFAM" id="SSF51445">
    <property type="entry name" value="(Trans)glycosidases"/>
    <property type="match status" value="1"/>
</dbReference>
<sequence length="404" mass="44406">MMTSTMVKTNINRKHRFFSGICLLTVLFLVLALTGCKANQPRDFKTIAADGSMTPPQKVEEILSGMSLEEKVGQMILAGVTGKELDPTAQGLFDRYHFGGVVEFDFNMETIPQVQSLNEQLQKVGGEKLPLFIAIDEEGGQVARMRHALTPPPSQLSIAQSGKPELAKEWAMKISPKLKELGFNTNFAPVADLGSFKDRHYSNNPKIAADFVEQAAIGYEESGMLYSLKHFPGIGRGKTDTHKDTVVVDATLEQLNDADVAPFVRVINRNTNDKQMIMVSHVVYSKVSGQIPASLSPEIMTKLLRERLGYKGIIITDDMGMGAVSRHYKPGDAAVASVMAGADVVMSCHIYENQKETAEALLSAVRSGKISEERINESLRRIIRAKLNLAAPRMGLIIKRSLDE</sequence>
<dbReference type="InterPro" id="IPR036962">
    <property type="entry name" value="Glyco_hydro_3_N_sf"/>
</dbReference>
<comment type="catalytic activity">
    <reaction evidence="1">
        <text>Hydrolysis of terminal non-reducing N-acetyl-D-hexosamine residues in N-acetyl-beta-D-hexosaminides.</text>
        <dbReference type="EC" id="3.2.1.52"/>
    </reaction>
</comment>
<dbReference type="Proteomes" id="UP000191240">
    <property type="component" value="Unassembled WGS sequence"/>
</dbReference>
<dbReference type="GO" id="GO:0005975">
    <property type="term" value="P:carbohydrate metabolic process"/>
    <property type="evidence" value="ECO:0007669"/>
    <property type="project" value="InterPro"/>
</dbReference>
<evidence type="ECO:0000259" key="6">
    <source>
        <dbReference type="Pfam" id="PF00933"/>
    </source>
</evidence>
<dbReference type="InterPro" id="IPR001764">
    <property type="entry name" value="Glyco_hydro_3_N"/>
</dbReference>
<dbReference type="GO" id="GO:0004563">
    <property type="term" value="F:beta-N-acetylhexosaminidase activity"/>
    <property type="evidence" value="ECO:0007669"/>
    <property type="project" value="UniProtKB-EC"/>
</dbReference>
<dbReference type="PROSITE" id="PS00775">
    <property type="entry name" value="GLYCOSYL_HYDROL_F3"/>
    <property type="match status" value="1"/>
</dbReference>
<evidence type="ECO:0000256" key="5">
    <source>
        <dbReference type="ARBA" id="ARBA00023295"/>
    </source>
</evidence>
<dbReference type="GO" id="GO:0009254">
    <property type="term" value="P:peptidoglycan turnover"/>
    <property type="evidence" value="ECO:0007669"/>
    <property type="project" value="TreeGrafter"/>
</dbReference>
<proteinExistence type="inferred from homology"/>
<protein>
    <recommendedName>
        <fullName evidence="3">beta-N-acetylhexosaminidase</fullName>
        <ecNumber evidence="3">3.2.1.52</ecNumber>
    </recommendedName>
</protein>
<organism evidence="7 8">
    <name type="scientific">Anaerovibrio lipolyticus DSM 3074</name>
    <dbReference type="NCBI Taxonomy" id="1120997"/>
    <lineage>
        <taxon>Bacteria</taxon>
        <taxon>Bacillati</taxon>
        <taxon>Bacillota</taxon>
        <taxon>Negativicutes</taxon>
        <taxon>Selenomonadales</taxon>
        <taxon>Selenomonadaceae</taxon>
        <taxon>Anaerovibrio</taxon>
    </lineage>
</organism>
<dbReference type="Pfam" id="PF00933">
    <property type="entry name" value="Glyco_hydro_3"/>
    <property type="match status" value="1"/>
</dbReference>
<dbReference type="InterPro" id="IPR050226">
    <property type="entry name" value="NagZ_Beta-hexosaminidase"/>
</dbReference>
<dbReference type="PANTHER" id="PTHR30480">
    <property type="entry name" value="BETA-HEXOSAMINIDASE-RELATED"/>
    <property type="match status" value="1"/>
</dbReference>
<evidence type="ECO:0000313" key="8">
    <source>
        <dbReference type="Proteomes" id="UP000191240"/>
    </source>
</evidence>
<dbReference type="InterPro" id="IPR019800">
    <property type="entry name" value="Glyco_hydro_3_AS"/>
</dbReference>
<name>A0A1M6CCK3_9FIRM</name>
<evidence type="ECO:0000313" key="7">
    <source>
        <dbReference type="EMBL" id="SHI58726.1"/>
    </source>
</evidence>
<dbReference type="EMBL" id="FQYW01000008">
    <property type="protein sequence ID" value="SHI58726.1"/>
    <property type="molecule type" value="Genomic_DNA"/>
</dbReference>
<gene>
    <name evidence="7" type="ORF">SAMN02745671_01042</name>
</gene>
<evidence type="ECO:0000256" key="4">
    <source>
        <dbReference type="ARBA" id="ARBA00022801"/>
    </source>
</evidence>
<keyword evidence="4" id="KW-0378">Hydrolase</keyword>
<dbReference type="AlphaFoldDB" id="A0A1M6CCK3"/>
<reference evidence="7 8" key="1">
    <citation type="submission" date="2016-11" db="EMBL/GenBank/DDBJ databases">
        <authorList>
            <person name="Jaros S."/>
            <person name="Januszkiewicz K."/>
            <person name="Wedrychowicz H."/>
        </authorList>
    </citation>
    <scope>NUCLEOTIDE SEQUENCE [LARGE SCALE GENOMIC DNA]</scope>
    <source>
        <strain evidence="7 8">DSM 3074</strain>
    </source>
</reference>
<dbReference type="PANTHER" id="PTHR30480:SF13">
    <property type="entry name" value="BETA-HEXOSAMINIDASE"/>
    <property type="match status" value="1"/>
</dbReference>
<feature type="domain" description="Glycoside hydrolase family 3 N-terminal" evidence="6">
    <location>
        <begin position="68"/>
        <end position="384"/>
    </location>
</feature>
<accession>A0A1M6CCK3</accession>
<comment type="similarity">
    <text evidence="2">Belongs to the glycosyl hydrolase 3 family.</text>
</comment>